<name>E9HXD9_DAPPU</name>
<evidence type="ECO:0000256" key="1">
    <source>
        <dbReference type="SAM" id="MobiDB-lite"/>
    </source>
</evidence>
<dbReference type="Proteomes" id="UP000000305">
    <property type="component" value="Unassembled WGS sequence"/>
</dbReference>
<feature type="region of interest" description="Disordered" evidence="1">
    <location>
        <begin position="315"/>
        <end position="338"/>
    </location>
</feature>
<organism evidence="2 3">
    <name type="scientific">Daphnia pulex</name>
    <name type="common">Water flea</name>
    <dbReference type="NCBI Taxonomy" id="6669"/>
    <lineage>
        <taxon>Eukaryota</taxon>
        <taxon>Metazoa</taxon>
        <taxon>Ecdysozoa</taxon>
        <taxon>Arthropoda</taxon>
        <taxon>Crustacea</taxon>
        <taxon>Branchiopoda</taxon>
        <taxon>Diplostraca</taxon>
        <taxon>Cladocera</taxon>
        <taxon>Anomopoda</taxon>
        <taxon>Daphniidae</taxon>
        <taxon>Daphnia</taxon>
    </lineage>
</organism>
<reference evidence="2 3" key="1">
    <citation type="journal article" date="2011" name="Science">
        <title>The ecoresponsive genome of Daphnia pulex.</title>
        <authorList>
            <person name="Colbourne J.K."/>
            <person name="Pfrender M.E."/>
            <person name="Gilbert D."/>
            <person name="Thomas W.K."/>
            <person name="Tucker A."/>
            <person name="Oakley T.H."/>
            <person name="Tokishita S."/>
            <person name="Aerts A."/>
            <person name="Arnold G.J."/>
            <person name="Basu M.K."/>
            <person name="Bauer D.J."/>
            <person name="Caceres C.E."/>
            <person name="Carmel L."/>
            <person name="Casola C."/>
            <person name="Choi J.H."/>
            <person name="Detter J.C."/>
            <person name="Dong Q."/>
            <person name="Dusheyko S."/>
            <person name="Eads B.D."/>
            <person name="Frohlich T."/>
            <person name="Geiler-Samerotte K.A."/>
            <person name="Gerlach D."/>
            <person name="Hatcher P."/>
            <person name="Jogdeo S."/>
            <person name="Krijgsveld J."/>
            <person name="Kriventseva E.V."/>
            <person name="Kultz D."/>
            <person name="Laforsch C."/>
            <person name="Lindquist E."/>
            <person name="Lopez J."/>
            <person name="Manak J.R."/>
            <person name="Muller J."/>
            <person name="Pangilinan J."/>
            <person name="Patwardhan R.P."/>
            <person name="Pitluck S."/>
            <person name="Pritham E.J."/>
            <person name="Rechtsteiner A."/>
            <person name="Rho M."/>
            <person name="Rogozin I.B."/>
            <person name="Sakarya O."/>
            <person name="Salamov A."/>
            <person name="Schaack S."/>
            <person name="Shapiro H."/>
            <person name="Shiga Y."/>
            <person name="Skalitzky C."/>
            <person name="Smith Z."/>
            <person name="Souvorov A."/>
            <person name="Sung W."/>
            <person name="Tang Z."/>
            <person name="Tsuchiya D."/>
            <person name="Tu H."/>
            <person name="Vos H."/>
            <person name="Wang M."/>
            <person name="Wolf Y.I."/>
            <person name="Yamagata H."/>
            <person name="Yamada T."/>
            <person name="Ye Y."/>
            <person name="Shaw J.R."/>
            <person name="Andrews J."/>
            <person name="Crease T.J."/>
            <person name="Tang H."/>
            <person name="Lucas S.M."/>
            <person name="Robertson H.M."/>
            <person name="Bork P."/>
            <person name="Koonin E.V."/>
            <person name="Zdobnov E.M."/>
            <person name="Grigoriev I.V."/>
            <person name="Lynch M."/>
            <person name="Boore J.L."/>
        </authorList>
    </citation>
    <scope>NUCLEOTIDE SEQUENCE [LARGE SCALE GENOMIC DNA]</scope>
</reference>
<evidence type="ECO:0000313" key="3">
    <source>
        <dbReference type="Proteomes" id="UP000000305"/>
    </source>
</evidence>
<proteinExistence type="predicted"/>
<evidence type="ECO:0000313" key="2">
    <source>
        <dbReference type="EMBL" id="EFX63588.1"/>
    </source>
</evidence>
<dbReference type="EMBL" id="GL733033">
    <property type="protein sequence ID" value="EFX63588.1"/>
    <property type="molecule type" value="Genomic_DNA"/>
</dbReference>
<dbReference type="PhylomeDB" id="E9HXD9"/>
<protein>
    <recommendedName>
        <fullName evidence="4">Tudor domain-containing protein</fullName>
    </recommendedName>
</protein>
<dbReference type="KEGG" id="dpx:DAPPUDRAFT_119089"/>
<dbReference type="AlphaFoldDB" id="E9HXD9"/>
<dbReference type="OrthoDB" id="9989103at2759"/>
<sequence length="338" mass="37657">MVFLKIHVENVIWKAIPLEMFGEHQGVRLFDSNNQLLASALVQQSLGDAAKSYQEDFLVRESIATQSSFLQPAFVPYPSMKWNVPPAGASLSGPLRSNFAIPLAHRHLPSTTSTPELPIVAVPFSVVQMPSLKLAAEETLYVWDAGTSGNFFGPLKKIKEPNSMVEYRLKNLHDLAHELEKAYSTQTNPPFYIPDAELNWDIMELSCGKKTVSLLLIDCGNTIEVEIQTILAPNKSLTGFCHPPYGIHCKLEEDVTLHSSKWKHFIVGEWIRVKIRRCDNGVYSVAFTSDGCNRNIVAKIRNAVLGQKATEHVETKKNPEESAVLNIGGENSDYDPIQ</sequence>
<dbReference type="InParanoid" id="E9HXD9"/>
<keyword evidence="3" id="KW-1185">Reference proteome</keyword>
<accession>E9HXD9</accession>
<gene>
    <name evidence="2" type="ORF">DAPPUDRAFT_119089</name>
</gene>
<dbReference type="HOGENOM" id="CLU_822000_0_0_1"/>
<evidence type="ECO:0008006" key="4">
    <source>
        <dbReference type="Google" id="ProtNLM"/>
    </source>
</evidence>